<evidence type="ECO:0000256" key="6">
    <source>
        <dbReference type="ARBA" id="ARBA00022824"/>
    </source>
</evidence>
<evidence type="ECO:0000256" key="3">
    <source>
        <dbReference type="ARBA" id="ARBA00007676"/>
    </source>
</evidence>
<dbReference type="STRING" id="947166.A0A1D1W038"/>
<dbReference type="AlphaFoldDB" id="A0A1D1W038"/>
<dbReference type="OrthoDB" id="5421607at2759"/>
<evidence type="ECO:0000256" key="2">
    <source>
        <dbReference type="ARBA" id="ARBA00004496"/>
    </source>
</evidence>
<evidence type="ECO:0000256" key="5">
    <source>
        <dbReference type="ARBA" id="ARBA00022490"/>
    </source>
</evidence>
<keyword evidence="6" id="KW-0256">Endoplasmic reticulum</keyword>
<evidence type="ECO:0000256" key="8">
    <source>
        <dbReference type="ARBA" id="ARBA00023274"/>
    </source>
</evidence>
<evidence type="ECO:0000256" key="7">
    <source>
        <dbReference type="ARBA" id="ARBA00023135"/>
    </source>
</evidence>
<accession>A0A1D1W038</accession>
<comment type="caution">
    <text evidence="11">The sequence shown here is derived from an EMBL/GenBank/DDBJ whole genome shotgun (WGS) entry which is preliminary data.</text>
</comment>
<evidence type="ECO:0000256" key="9">
    <source>
        <dbReference type="SAM" id="MobiDB-lite"/>
    </source>
</evidence>
<sequence>MTDVSQHFEDLVRHHNNEDFDKALKSVNTILKEIPTDQKALHCKTVCLVQLSKFTEALEVAKKVTDQNSVLLLVTYSLYRLNRYPEIIERLSQYNANDLPLDLKELKAQTLYKLEKYADSVDLYKDLLKKQRDDLDTERQSNFLAALTQLHATTGKGYASVGNFAPSAAETYELMFNAAAWEVTKGNFDEAGKKLRTAQALFQEYAADEELSPQKVKNELVTIKSLLMTILLEKQNRETHTERLTGFNVESIENNFLNQFTKLKKKPRKELVEADAASPRAKPTGSKSAEAVAAKKKRKKRKPRLPKNYDPNVKPDPERWLPKYERSNYKKKKDKRGGGGNVFKGAQGSTSGPDTQVTAGFSSGAGSSTPKAQHVPEAAPGPRQQKPQAAAKKQAKKKRK</sequence>
<evidence type="ECO:0000313" key="11">
    <source>
        <dbReference type="EMBL" id="GAV06975.1"/>
    </source>
</evidence>
<dbReference type="Pfam" id="PF08492">
    <property type="entry name" value="SRP72"/>
    <property type="match status" value="1"/>
</dbReference>
<feature type="compositionally biased region" description="Low complexity" evidence="9">
    <location>
        <begin position="359"/>
        <end position="368"/>
    </location>
</feature>
<dbReference type="GO" id="GO:0043022">
    <property type="term" value="F:ribosome binding"/>
    <property type="evidence" value="ECO:0007669"/>
    <property type="project" value="TreeGrafter"/>
</dbReference>
<dbReference type="InterPro" id="IPR013699">
    <property type="entry name" value="Signal_recog_part_SRP72_RNA-bd"/>
</dbReference>
<dbReference type="GO" id="GO:0005786">
    <property type="term" value="C:signal recognition particle, endoplasmic reticulum targeting"/>
    <property type="evidence" value="ECO:0007669"/>
    <property type="project" value="UniProtKB-KW"/>
</dbReference>
<organism evidence="11 12">
    <name type="scientific">Ramazzottius varieornatus</name>
    <name type="common">Water bear</name>
    <name type="synonym">Tardigrade</name>
    <dbReference type="NCBI Taxonomy" id="947166"/>
    <lineage>
        <taxon>Eukaryota</taxon>
        <taxon>Metazoa</taxon>
        <taxon>Ecdysozoa</taxon>
        <taxon>Tardigrada</taxon>
        <taxon>Eutardigrada</taxon>
        <taxon>Parachela</taxon>
        <taxon>Hypsibioidea</taxon>
        <taxon>Ramazzottiidae</taxon>
        <taxon>Ramazzottius</taxon>
    </lineage>
</organism>
<evidence type="ECO:0000256" key="1">
    <source>
        <dbReference type="ARBA" id="ARBA00004240"/>
    </source>
</evidence>
<dbReference type="InterPro" id="IPR011990">
    <property type="entry name" value="TPR-like_helical_dom_sf"/>
</dbReference>
<feature type="region of interest" description="Disordered" evidence="9">
    <location>
        <begin position="267"/>
        <end position="400"/>
    </location>
</feature>
<dbReference type="PANTHER" id="PTHR14094:SF9">
    <property type="entry name" value="SIGNAL RECOGNITION PARTICLE SUBUNIT SRP72"/>
    <property type="match status" value="1"/>
</dbReference>
<dbReference type="Gene3D" id="1.25.40.10">
    <property type="entry name" value="Tetratricopeptide repeat domain"/>
    <property type="match status" value="1"/>
</dbReference>
<feature type="compositionally biased region" description="Low complexity" evidence="9">
    <location>
        <begin position="378"/>
        <end position="392"/>
    </location>
</feature>
<dbReference type="PANTHER" id="PTHR14094">
    <property type="entry name" value="SIGNAL RECOGNITION PARTICLE 72"/>
    <property type="match status" value="1"/>
</dbReference>
<evidence type="ECO:0000259" key="10">
    <source>
        <dbReference type="Pfam" id="PF08492"/>
    </source>
</evidence>
<name>A0A1D1W038_RAMVA</name>
<dbReference type="Proteomes" id="UP000186922">
    <property type="component" value="Unassembled WGS sequence"/>
</dbReference>
<dbReference type="GO" id="GO:0008312">
    <property type="term" value="F:7S RNA binding"/>
    <property type="evidence" value="ECO:0007669"/>
    <property type="project" value="InterPro"/>
</dbReference>
<dbReference type="InterPro" id="IPR026270">
    <property type="entry name" value="SRP72"/>
</dbReference>
<feature type="compositionally biased region" description="Polar residues" evidence="9">
    <location>
        <begin position="347"/>
        <end position="358"/>
    </location>
</feature>
<evidence type="ECO:0000256" key="4">
    <source>
        <dbReference type="ARBA" id="ARBA00018350"/>
    </source>
</evidence>
<gene>
    <name evidence="11" type="primary">RvY_16879-1</name>
    <name evidence="11" type="synonym">RvY_16879.1</name>
    <name evidence="11" type="ORF">RvY_16879</name>
</gene>
<dbReference type="GO" id="GO:0006614">
    <property type="term" value="P:SRP-dependent cotranslational protein targeting to membrane"/>
    <property type="evidence" value="ECO:0007669"/>
    <property type="project" value="InterPro"/>
</dbReference>
<feature type="domain" description="Signal recognition particle SRP72 subunit RNA-binding" evidence="10">
    <location>
        <begin position="282"/>
        <end position="331"/>
    </location>
</feature>
<comment type="similarity">
    <text evidence="3">Belongs to the SRP72 family.</text>
</comment>
<evidence type="ECO:0000313" key="12">
    <source>
        <dbReference type="Proteomes" id="UP000186922"/>
    </source>
</evidence>
<protein>
    <recommendedName>
        <fullName evidence="4">Signal recognition particle subunit SRP72</fullName>
    </recommendedName>
</protein>
<proteinExistence type="inferred from homology"/>
<keyword evidence="5" id="KW-0963">Cytoplasm</keyword>
<reference evidence="11 12" key="1">
    <citation type="journal article" date="2016" name="Nat. Commun.">
        <title>Extremotolerant tardigrade genome and improved radiotolerance of human cultured cells by tardigrade-unique protein.</title>
        <authorList>
            <person name="Hashimoto T."/>
            <person name="Horikawa D.D."/>
            <person name="Saito Y."/>
            <person name="Kuwahara H."/>
            <person name="Kozuka-Hata H."/>
            <person name="Shin-I T."/>
            <person name="Minakuchi Y."/>
            <person name="Ohishi K."/>
            <person name="Motoyama A."/>
            <person name="Aizu T."/>
            <person name="Enomoto A."/>
            <person name="Kondo K."/>
            <person name="Tanaka S."/>
            <person name="Hara Y."/>
            <person name="Koshikawa S."/>
            <person name="Sagara H."/>
            <person name="Miura T."/>
            <person name="Yokobori S."/>
            <person name="Miyagawa K."/>
            <person name="Suzuki Y."/>
            <person name="Kubo T."/>
            <person name="Oyama M."/>
            <person name="Kohara Y."/>
            <person name="Fujiyama A."/>
            <person name="Arakawa K."/>
            <person name="Katayama T."/>
            <person name="Toyoda A."/>
            <person name="Kunieda T."/>
        </authorList>
    </citation>
    <scope>NUCLEOTIDE SEQUENCE [LARGE SCALE GENOMIC DNA]</scope>
    <source>
        <strain evidence="11 12">YOKOZUNA-1</strain>
    </source>
</reference>
<keyword evidence="8" id="KW-0687">Ribonucleoprotein</keyword>
<comment type="subcellular location">
    <subcellularLocation>
        <location evidence="2">Cytoplasm</location>
    </subcellularLocation>
    <subcellularLocation>
        <location evidence="1">Endoplasmic reticulum</location>
    </subcellularLocation>
</comment>
<dbReference type="EMBL" id="BDGG01000014">
    <property type="protein sequence ID" value="GAV06975.1"/>
    <property type="molecule type" value="Genomic_DNA"/>
</dbReference>
<feature type="compositionally biased region" description="Basic residues" evidence="9">
    <location>
        <begin position="294"/>
        <end position="305"/>
    </location>
</feature>
<dbReference type="GO" id="GO:0005783">
    <property type="term" value="C:endoplasmic reticulum"/>
    <property type="evidence" value="ECO:0007669"/>
    <property type="project" value="UniProtKB-SubCell"/>
</dbReference>
<feature type="compositionally biased region" description="Basic and acidic residues" evidence="9">
    <location>
        <begin position="313"/>
        <end position="328"/>
    </location>
</feature>
<dbReference type="SUPFAM" id="SSF48452">
    <property type="entry name" value="TPR-like"/>
    <property type="match status" value="1"/>
</dbReference>
<keyword evidence="12" id="KW-1185">Reference proteome</keyword>
<keyword evidence="7" id="KW-0733">Signal recognition particle</keyword>